<evidence type="ECO:0000313" key="10">
    <source>
        <dbReference type="Proteomes" id="UP000259610"/>
    </source>
</evidence>
<keyword evidence="3" id="KW-0808">Transferase</keyword>
<evidence type="ECO:0000256" key="4">
    <source>
        <dbReference type="ARBA" id="ARBA00022723"/>
    </source>
</evidence>
<comment type="caution">
    <text evidence="9">The sequence shown here is derived from an EMBL/GenBank/DDBJ whole genome shotgun (WGS) entry which is preliminary data.</text>
</comment>
<dbReference type="EMBL" id="DMAN01000176">
    <property type="protein sequence ID" value="HAE27105.1"/>
    <property type="molecule type" value="Genomic_DNA"/>
</dbReference>
<organism evidence="9 10">
    <name type="scientific">Hyphomonas adhaerens</name>
    <dbReference type="NCBI Taxonomy" id="81029"/>
    <lineage>
        <taxon>Bacteria</taxon>
        <taxon>Pseudomonadati</taxon>
        <taxon>Pseudomonadota</taxon>
        <taxon>Alphaproteobacteria</taxon>
        <taxon>Hyphomonadales</taxon>
        <taxon>Hyphomonadaceae</taxon>
        <taxon>Hyphomonas</taxon>
    </lineage>
</organism>
<feature type="non-terminal residue" evidence="9">
    <location>
        <position position="1"/>
    </location>
</feature>
<accession>A0A3B9GXC0</accession>
<evidence type="ECO:0000256" key="7">
    <source>
        <dbReference type="ARBA" id="ARBA00048968"/>
    </source>
</evidence>
<keyword evidence="4" id="KW-0479">Metal-binding</keyword>
<evidence type="ECO:0000256" key="2">
    <source>
        <dbReference type="ARBA" id="ARBA00007353"/>
    </source>
</evidence>
<dbReference type="GO" id="GO:0017061">
    <property type="term" value="F:S-methyl-5-thioadenosine phosphorylase activity"/>
    <property type="evidence" value="ECO:0007669"/>
    <property type="project" value="UniProtKB-EC"/>
</dbReference>
<dbReference type="SUPFAM" id="SSF64438">
    <property type="entry name" value="CNF1/YfiH-like putative cysteine hydrolases"/>
    <property type="match status" value="1"/>
</dbReference>
<proteinExistence type="inferred from homology"/>
<evidence type="ECO:0000256" key="3">
    <source>
        <dbReference type="ARBA" id="ARBA00022679"/>
    </source>
</evidence>
<comment type="catalytic activity">
    <reaction evidence="1">
        <text>inosine + phosphate = alpha-D-ribose 1-phosphate + hypoxanthine</text>
        <dbReference type="Rhea" id="RHEA:27646"/>
        <dbReference type="ChEBI" id="CHEBI:17368"/>
        <dbReference type="ChEBI" id="CHEBI:17596"/>
        <dbReference type="ChEBI" id="CHEBI:43474"/>
        <dbReference type="ChEBI" id="CHEBI:57720"/>
        <dbReference type="EC" id="2.4.2.1"/>
    </reaction>
    <physiologicalReaction direction="left-to-right" evidence="1">
        <dbReference type="Rhea" id="RHEA:27647"/>
    </physiologicalReaction>
</comment>
<keyword evidence="5" id="KW-0862">Zinc</keyword>
<dbReference type="InterPro" id="IPR011324">
    <property type="entry name" value="Cytotoxic_necrot_fac-like_cat"/>
</dbReference>
<comment type="catalytic activity">
    <reaction evidence="7">
        <text>adenosine + phosphate = alpha-D-ribose 1-phosphate + adenine</text>
        <dbReference type="Rhea" id="RHEA:27642"/>
        <dbReference type="ChEBI" id="CHEBI:16335"/>
        <dbReference type="ChEBI" id="CHEBI:16708"/>
        <dbReference type="ChEBI" id="CHEBI:43474"/>
        <dbReference type="ChEBI" id="CHEBI:57720"/>
        <dbReference type="EC" id="2.4.2.1"/>
    </reaction>
    <physiologicalReaction direction="left-to-right" evidence="7">
        <dbReference type="Rhea" id="RHEA:27643"/>
    </physiologicalReaction>
</comment>
<evidence type="ECO:0000313" key="9">
    <source>
        <dbReference type="EMBL" id="HAE27105.1"/>
    </source>
</evidence>
<evidence type="ECO:0000256" key="5">
    <source>
        <dbReference type="ARBA" id="ARBA00022833"/>
    </source>
</evidence>
<dbReference type="GO" id="GO:0046872">
    <property type="term" value="F:metal ion binding"/>
    <property type="evidence" value="ECO:0007669"/>
    <property type="project" value="UniProtKB-KW"/>
</dbReference>
<evidence type="ECO:0000256" key="1">
    <source>
        <dbReference type="ARBA" id="ARBA00000553"/>
    </source>
</evidence>
<dbReference type="Gene3D" id="3.60.140.10">
    <property type="entry name" value="CNF1/YfiH-like putative cysteine hydrolases"/>
    <property type="match status" value="1"/>
</dbReference>
<evidence type="ECO:0000256" key="6">
    <source>
        <dbReference type="ARBA" id="ARBA00047989"/>
    </source>
</evidence>
<dbReference type="Pfam" id="PF02578">
    <property type="entry name" value="Cu-oxidase_4"/>
    <property type="match status" value="1"/>
</dbReference>
<comment type="catalytic activity">
    <reaction evidence="8">
        <text>S-methyl-5'-thioadenosine + phosphate = 5-(methylsulfanyl)-alpha-D-ribose 1-phosphate + adenine</text>
        <dbReference type="Rhea" id="RHEA:11852"/>
        <dbReference type="ChEBI" id="CHEBI:16708"/>
        <dbReference type="ChEBI" id="CHEBI:17509"/>
        <dbReference type="ChEBI" id="CHEBI:43474"/>
        <dbReference type="ChEBI" id="CHEBI:58533"/>
        <dbReference type="EC" id="2.4.2.28"/>
    </reaction>
    <physiologicalReaction direction="left-to-right" evidence="8">
        <dbReference type="Rhea" id="RHEA:11853"/>
    </physiologicalReaction>
</comment>
<reference evidence="9 10" key="1">
    <citation type="journal article" date="2018" name="Nat. Biotechnol.">
        <title>A standardized bacterial taxonomy based on genome phylogeny substantially revises the tree of life.</title>
        <authorList>
            <person name="Parks D.H."/>
            <person name="Chuvochina M."/>
            <person name="Waite D.W."/>
            <person name="Rinke C."/>
            <person name="Skarshewski A."/>
            <person name="Chaumeil P.A."/>
            <person name="Hugenholtz P."/>
        </authorList>
    </citation>
    <scope>NUCLEOTIDE SEQUENCE [LARGE SCALE GENOMIC DNA]</scope>
    <source>
        <strain evidence="9">UBA8733</strain>
    </source>
</reference>
<dbReference type="InterPro" id="IPR038371">
    <property type="entry name" value="Cu_polyphenol_OxRdtase_sf"/>
</dbReference>
<name>A0A3B9GXC0_9PROT</name>
<sequence>FLEASPASEHLFGPGQGDRYHFDLPGYCSASLVAMDIGHIVNLDLDTCALEDAYFSNRRRNHRGEPDYGRNASVIMLAP</sequence>
<dbReference type="AlphaFoldDB" id="A0A3B9GXC0"/>
<dbReference type="Proteomes" id="UP000259610">
    <property type="component" value="Unassembled WGS sequence"/>
</dbReference>
<comment type="catalytic activity">
    <reaction evidence="6">
        <text>adenosine + H2O + H(+) = inosine + NH4(+)</text>
        <dbReference type="Rhea" id="RHEA:24408"/>
        <dbReference type="ChEBI" id="CHEBI:15377"/>
        <dbReference type="ChEBI" id="CHEBI:15378"/>
        <dbReference type="ChEBI" id="CHEBI:16335"/>
        <dbReference type="ChEBI" id="CHEBI:17596"/>
        <dbReference type="ChEBI" id="CHEBI:28938"/>
        <dbReference type="EC" id="3.5.4.4"/>
    </reaction>
    <physiologicalReaction direction="left-to-right" evidence="6">
        <dbReference type="Rhea" id="RHEA:24409"/>
    </physiologicalReaction>
</comment>
<gene>
    <name evidence="9" type="ORF">DCG58_08090</name>
</gene>
<evidence type="ECO:0000256" key="8">
    <source>
        <dbReference type="ARBA" id="ARBA00049893"/>
    </source>
</evidence>
<comment type="similarity">
    <text evidence="2">Belongs to the purine nucleoside phosphorylase YfiH/LACC1 family.</text>
</comment>
<protein>
    <submittedName>
        <fullName evidence="9">Polyphenol oxidase</fullName>
    </submittedName>
</protein>
<dbReference type="InterPro" id="IPR003730">
    <property type="entry name" value="Cu_polyphenol_OxRdtase"/>
</dbReference>